<keyword evidence="3" id="KW-1185">Reference proteome</keyword>
<dbReference type="Proteomes" id="UP000321306">
    <property type="component" value="Unassembled WGS sequence"/>
</dbReference>
<evidence type="ECO:0000313" key="3">
    <source>
        <dbReference type="Proteomes" id="UP000321306"/>
    </source>
</evidence>
<protein>
    <submittedName>
        <fullName evidence="2">Uncharacterized protein</fullName>
    </submittedName>
</protein>
<dbReference type="OrthoDB" id="9932761at2"/>
<sequence>MSLWRKTKAAYFRFRRTLQVWLQVYRQVVSIWRMFKSARQPTAPQSASRQHTRATIKSGRTVDVDVIPPQR</sequence>
<evidence type="ECO:0000256" key="1">
    <source>
        <dbReference type="SAM" id="MobiDB-lite"/>
    </source>
</evidence>
<comment type="caution">
    <text evidence="2">The sequence shown here is derived from an EMBL/GenBank/DDBJ whole genome shotgun (WGS) entry which is preliminary data.</text>
</comment>
<reference evidence="2 3" key="1">
    <citation type="submission" date="2019-07" db="EMBL/GenBank/DDBJ databases">
        <title>Whole genome shotgun sequence of Deinococcus cellulosilyticus NBRC 106333.</title>
        <authorList>
            <person name="Hosoyama A."/>
            <person name="Uohara A."/>
            <person name="Ohji S."/>
            <person name="Ichikawa N."/>
        </authorList>
    </citation>
    <scope>NUCLEOTIDE SEQUENCE [LARGE SCALE GENOMIC DNA]</scope>
    <source>
        <strain evidence="2 3">NBRC 106333</strain>
    </source>
</reference>
<name>A0A511N7E3_DEIC1</name>
<proteinExistence type="predicted"/>
<accession>A0A511N7E3</accession>
<feature type="compositionally biased region" description="Polar residues" evidence="1">
    <location>
        <begin position="41"/>
        <end position="55"/>
    </location>
</feature>
<dbReference type="AlphaFoldDB" id="A0A511N7E3"/>
<organism evidence="2 3">
    <name type="scientific">Deinococcus cellulosilyticus (strain DSM 18568 / NBRC 106333 / KACC 11606 / 5516J-15)</name>
    <dbReference type="NCBI Taxonomy" id="1223518"/>
    <lineage>
        <taxon>Bacteria</taxon>
        <taxon>Thermotogati</taxon>
        <taxon>Deinococcota</taxon>
        <taxon>Deinococci</taxon>
        <taxon>Deinococcales</taxon>
        <taxon>Deinococcaceae</taxon>
        <taxon>Deinococcus</taxon>
    </lineage>
</organism>
<evidence type="ECO:0000313" key="2">
    <source>
        <dbReference type="EMBL" id="GEM48754.1"/>
    </source>
</evidence>
<dbReference type="EMBL" id="BJXB01000024">
    <property type="protein sequence ID" value="GEM48754.1"/>
    <property type="molecule type" value="Genomic_DNA"/>
</dbReference>
<dbReference type="RefSeq" id="WP_146888089.1">
    <property type="nucleotide sequence ID" value="NZ_BJXB01000024.1"/>
</dbReference>
<feature type="region of interest" description="Disordered" evidence="1">
    <location>
        <begin position="41"/>
        <end position="71"/>
    </location>
</feature>
<gene>
    <name evidence="2" type="ORF">DC3_43890</name>
</gene>